<comment type="subcellular location">
    <subcellularLocation>
        <location evidence="2">Membrane</location>
    </subcellularLocation>
</comment>
<evidence type="ECO:0000256" key="5">
    <source>
        <dbReference type="ARBA" id="ARBA00022827"/>
    </source>
</evidence>
<evidence type="ECO:0000256" key="2">
    <source>
        <dbReference type="ARBA" id="ARBA00004370"/>
    </source>
</evidence>
<dbReference type="Gene3D" id="2.40.30.10">
    <property type="entry name" value="Translation factors"/>
    <property type="match status" value="1"/>
</dbReference>
<comment type="cofactor">
    <cofactor evidence="1 8">
        <name>FAD</name>
        <dbReference type="ChEBI" id="CHEBI:57692"/>
    </cofactor>
</comment>
<dbReference type="PANTHER" id="PTHR19370">
    <property type="entry name" value="NADH-CYTOCHROME B5 REDUCTASE"/>
    <property type="match status" value="1"/>
</dbReference>
<dbReference type="AlphaFoldDB" id="J3P305"/>
<dbReference type="RefSeq" id="XP_009223991.1">
    <property type="nucleotide sequence ID" value="XM_009225727.1"/>
</dbReference>
<feature type="compositionally biased region" description="Pro residues" evidence="9">
    <location>
        <begin position="48"/>
        <end position="75"/>
    </location>
</feature>
<evidence type="ECO:0000256" key="8">
    <source>
        <dbReference type="PIRSR" id="PIRSR601834-1"/>
    </source>
</evidence>
<dbReference type="SUPFAM" id="SSF52343">
    <property type="entry name" value="Ferredoxin reductase-like, C-terminal NADP-linked domain"/>
    <property type="match status" value="1"/>
</dbReference>
<dbReference type="GO" id="GO:0016020">
    <property type="term" value="C:membrane"/>
    <property type="evidence" value="ECO:0007669"/>
    <property type="project" value="UniProtKB-SubCell"/>
</dbReference>
<evidence type="ECO:0000313" key="13">
    <source>
        <dbReference type="Proteomes" id="UP000006039"/>
    </source>
</evidence>
<organism evidence="11">
    <name type="scientific">Gaeumannomyces tritici (strain R3-111a-1)</name>
    <name type="common">Wheat and barley take-all root rot fungus</name>
    <name type="synonym">Gaeumannomyces graminis var. tritici</name>
    <dbReference type="NCBI Taxonomy" id="644352"/>
    <lineage>
        <taxon>Eukaryota</taxon>
        <taxon>Fungi</taxon>
        <taxon>Dikarya</taxon>
        <taxon>Ascomycota</taxon>
        <taxon>Pezizomycotina</taxon>
        <taxon>Sordariomycetes</taxon>
        <taxon>Sordariomycetidae</taxon>
        <taxon>Magnaporthales</taxon>
        <taxon>Magnaporthaceae</taxon>
        <taxon>Gaeumannomyces</taxon>
    </lineage>
</organism>
<dbReference type="GeneID" id="20348354"/>
<dbReference type="Gene3D" id="3.40.50.80">
    <property type="entry name" value="Nucleotide-binding domain of ferredoxin-NADP reductase (FNR) module"/>
    <property type="match status" value="1"/>
</dbReference>
<reference evidence="13" key="1">
    <citation type="submission" date="2010-07" db="EMBL/GenBank/DDBJ databases">
        <title>The genome sequence of Gaeumannomyces graminis var. tritici strain R3-111a-1.</title>
        <authorList>
            <consortium name="The Broad Institute Genome Sequencing Platform"/>
            <person name="Ma L.-J."/>
            <person name="Dead R."/>
            <person name="Young S."/>
            <person name="Zeng Q."/>
            <person name="Koehrsen M."/>
            <person name="Alvarado L."/>
            <person name="Berlin A."/>
            <person name="Chapman S.B."/>
            <person name="Chen Z."/>
            <person name="Freedman E."/>
            <person name="Gellesch M."/>
            <person name="Goldberg J."/>
            <person name="Griggs A."/>
            <person name="Gujja S."/>
            <person name="Heilman E.R."/>
            <person name="Heiman D."/>
            <person name="Hepburn T."/>
            <person name="Howarth C."/>
            <person name="Jen D."/>
            <person name="Larson L."/>
            <person name="Mehta T."/>
            <person name="Neiman D."/>
            <person name="Pearson M."/>
            <person name="Roberts A."/>
            <person name="Saif S."/>
            <person name="Shea T."/>
            <person name="Shenoy N."/>
            <person name="Sisk P."/>
            <person name="Stolte C."/>
            <person name="Sykes S."/>
            <person name="Walk T."/>
            <person name="White J."/>
            <person name="Yandava C."/>
            <person name="Haas B."/>
            <person name="Nusbaum C."/>
            <person name="Birren B."/>
        </authorList>
    </citation>
    <scope>NUCLEOTIDE SEQUENCE [LARGE SCALE GENOMIC DNA]</scope>
    <source>
        <strain evidence="13">R3-111a-1</strain>
    </source>
</reference>
<accession>J3P305</accession>
<reference evidence="11" key="3">
    <citation type="submission" date="2010-09" db="EMBL/GenBank/DDBJ databases">
        <title>Annotation of Gaeumannomyces graminis var. tritici R3-111a-1.</title>
        <authorList>
            <consortium name="The Broad Institute Genome Sequencing Platform"/>
            <person name="Ma L.-J."/>
            <person name="Dead R."/>
            <person name="Young S.K."/>
            <person name="Zeng Q."/>
            <person name="Gargeya S."/>
            <person name="Fitzgerald M."/>
            <person name="Haas B."/>
            <person name="Abouelleil A."/>
            <person name="Alvarado L."/>
            <person name="Arachchi H.M."/>
            <person name="Berlin A."/>
            <person name="Brown A."/>
            <person name="Chapman S.B."/>
            <person name="Chen Z."/>
            <person name="Dunbar C."/>
            <person name="Freedman E."/>
            <person name="Gearin G."/>
            <person name="Gellesch M."/>
            <person name="Goldberg J."/>
            <person name="Griggs A."/>
            <person name="Gujja S."/>
            <person name="Heiman D."/>
            <person name="Howarth C."/>
            <person name="Larson L."/>
            <person name="Lui A."/>
            <person name="MacDonald P.J.P."/>
            <person name="Mehta T."/>
            <person name="Montmayeur A."/>
            <person name="Murphy C."/>
            <person name="Neiman D."/>
            <person name="Pearson M."/>
            <person name="Priest M."/>
            <person name="Roberts A."/>
            <person name="Saif S."/>
            <person name="Shea T."/>
            <person name="Shenoy N."/>
            <person name="Sisk P."/>
            <person name="Stolte C."/>
            <person name="Sykes S."/>
            <person name="Yandava C."/>
            <person name="Wortman J."/>
            <person name="Nusbaum C."/>
            <person name="Birren B."/>
        </authorList>
    </citation>
    <scope>NUCLEOTIDE SEQUENCE</scope>
    <source>
        <strain evidence="11">R3-111a-1</strain>
    </source>
</reference>
<feature type="binding site" evidence="8">
    <location>
        <position position="254"/>
    </location>
    <ligand>
        <name>FAD</name>
        <dbReference type="ChEBI" id="CHEBI:57692"/>
    </ligand>
</feature>
<dbReference type="EMBL" id="GL385398">
    <property type="protein sequence ID" value="EJT74047.1"/>
    <property type="molecule type" value="Genomic_DNA"/>
</dbReference>
<feature type="region of interest" description="Disordered" evidence="9">
    <location>
        <begin position="34"/>
        <end position="75"/>
    </location>
</feature>
<keyword evidence="6" id="KW-0560">Oxidoreductase</keyword>
<dbReference type="InterPro" id="IPR001433">
    <property type="entry name" value="OxRdtase_FAD/NAD-bd"/>
</dbReference>
<comment type="similarity">
    <text evidence="3">Belongs to the flavoprotein pyridine nucleotide cytochrome reductase family.</text>
</comment>
<dbReference type="InterPro" id="IPR001834">
    <property type="entry name" value="CBR-like"/>
</dbReference>
<keyword evidence="4 8" id="KW-0285">Flavoprotein</keyword>
<dbReference type="PRINTS" id="PR00406">
    <property type="entry name" value="CYTB5RDTASE"/>
</dbReference>
<sequence>MSRTMASKLRLGRAITQGTTFSFANPPCLPHRTRALSSTPCLSSRGPKPTPTAPPPAPAGPGVESPPRPAEGKPFPPAWLRNTLIAAAVGGTLWGFYAWGQSRSGDLPLAQYLLTGRELNDTTFVPFTIVSREPVTADTSVLTLRPRHRTLGARSSAASRFHARRLDWLSDWSPWIWLTGAREHSNEAVYARAWAHGLWAVEVKQPQLQIVREYTPLPPPPPVEGGEEEEDPWEVSRRSGDLRILVRAVDGGEVSSYLARLRLGAVVELRGPHLGLDVKRRLGSGGGTEREKERRVVFLAGGTGISPALQVAHALLDGDDDNDANSKPSVSILWANRERRSLAPSSPVVRQLDGMARRHGGRLALQTFVDEDKTFIDGKLVAAAVLPAKSTAAAAAASAPAAPPDGACPYHSEALLQRTATDPPANEGGACRCGPGASAGAGKDLVFVSGPDGFVNKFAGAKVWRDKLELQGPVGGLLGELKKKNAERLRNWLVLKL</sequence>
<dbReference type="PROSITE" id="PS51384">
    <property type="entry name" value="FAD_FR"/>
    <property type="match status" value="1"/>
</dbReference>
<gene>
    <name evidence="12" type="primary">20348354</name>
    <name evidence="11" type="ORF">GGTG_07896</name>
</gene>
<dbReference type="Proteomes" id="UP000006039">
    <property type="component" value="Unassembled WGS sequence"/>
</dbReference>
<dbReference type="VEuPathDB" id="FungiDB:GGTG_07896"/>
<evidence type="ECO:0000256" key="4">
    <source>
        <dbReference type="ARBA" id="ARBA00022630"/>
    </source>
</evidence>
<feature type="domain" description="FAD-binding FR-type" evidence="10">
    <location>
        <begin position="122"/>
        <end position="279"/>
    </location>
</feature>
<reference evidence="11" key="2">
    <citation type="submission" date="2010-07" db="EMBL/GenBank/DDBJ databases">
        <authorList>
            <consortium name="The Broad Institute Genome Sequencing Platform"/>
            <consortium name="Broad Institute Genome Sequencing Center for Infectious Disease"/>
            <person name="Ma L.-J."/>
            <person name="Dead R."/>
            <person name="Young S."/>
            <person name="Zeng Q."/>
            <person name="Koehrsen M."/>
            <person name="Alvarado L."/>
            <person name="Berlin A."/>
            <person name="Chapman S.B."/>
            <person name="Chen Z."/>
            <person name="Freedman E."/>
            <person name="Gellesch M."/>
            <person name="Goldberg J."/>
            <person name="Griggs A."/>
            <person name="Gujja S."/>
            <person name="Heilman E.R."/>
            <person name="Heiman D."/>
            <person name="Hepburn T."/>
            <person name="Howarth C."/>
            <person name="Jen D."/>
            <person name="Larson L."/>
            <person name="Mehta T."/>
            <person name="Neiman D."/>
            <person name="Pearson M."/>
            <person name="Roberts A."/>
            <person name="Saif S."/>
            <person name="Shea T."/>
            <person name="Shenoy N."/>
            <person name="Sisk P."/>
            <person name="Stolte C."/>
            <person name="Sykes S."/>
            <person name="Walk T."/>
            <person name="White J."/>
            <person name="Yandava C."/>
            <person name="Haas B."/>
            <person name="Nusbaum C."/>
            <person name="Birren B."/>
        </authorList>
    </citation>
    <scope>NUCLEOTIDE SEQUENCE</scope>
    <source>
        <strain evidence="11">R3-111a-1</strain>
    </source>
</reference>
<dbReference type="InterPro" id="IPR008333">
    <property type="entry name" value="Cbr1-like_FAD-bd_dom"/>
</dbReference>
<evidence type="ECO:0000256" key="3">
    <source>
        <dbReference type="ARBA" id="ARBA00006105"/>
    </source>
</evidence>
<reference evidence="12" key="4">
    <citation type="journal article" date="2015" name="G3 (Bethesda)">
        <title>Genome sequences of three phytopathogenic species of the Magnaporthaceae family of fungi.</title>
        <authorList>
            <person name="Okagaki L.H."/>
            <person name="Nunes C.C."/>
            <person name="Sailsbery J."/>
            <person name="Clay B."/>
            <person name="Brown D."/>
            <person name="John T."/>
            <person name="Oh Y."/>
            <person name="Young N."/>
            <person name="Fitzgerald M."/>
            <person name="Haas B.J."/>
            <person name="Zeng Q."/>
            <person name="Young S."/>
            <person name="Adiconis X."/>
            <person name="Fan L."/>
            <person name="Levin J.Z."/>
            <person name="Mitchell T.K."/>
            <person name="Okubara P.A."/>
            <person name="Farman M.L."/>
            <person name="Kohn L.M."/>
            <person name="Birren B."/>
            <person name="Ma L.-J."/>
            <person name="Dean R.A."/>
        </authorList>
    </citation>
    <scope>NUCLEOTIDE SEQUENCE</scope>
    <source>
        <strain evidence="12">R3-111a-1</strain>
    </source>
</reference>
<evidence type="ECO:0000256" key="7">
    <source>
        <dbReference type="ARBA" id="ARBA00023136"/>
    </source>
</evidence>
<dbReference type="GO" id="GO:0005739">
    <property type="term" value="C:mitochondrion"/>
    <property type="evidence" value="ECO:0007669"/>
    <property type="project" value="TreeGrafter"/>
</dbReference>
<proteinExistence type="inferred from homology"/>
<evidence type="ECO:0000256" key="1">
    <source>
        <dbReference type="ARBA" id="ARBA00001974"/>
    </source>
</evidence>
<dbReference type="EnsemblFungi" id="EJT74047">
    <property type="protein sequence ID" value="EJT74047"/>
    <property type="gene ID" value="GGTG_07896"/>
</dbReference>
<dbReference type="InterPro" id="IPR017938">
    <property type="entry name" value="Riboflavin_synthase-like_b-brl"/>
</dbReference>
<name>J3P305_GAET3</name>
<dbReference type="eggNOG" id="KOG0534">
    <property type="taxonomic scope" value="Eukaryota"/>
</dbReference>
<evidence type="ECO:0000256" key="6">
    <source>
        <dbReference type="ARBA" id="ARBA00023002"/>
    </source>
</evidence>
<dbReference type="OrthoDB" id="10253744at2759"/>
<dbReference type="Pfam" id="PF00175">
    <property type="entry name" value="NAD_binding_1"/>
    <property type="match status" value="1"/>
</dbReference>
<feature type="binding site" evidence="8">
    <location>
        <position position="245"/>
    </location>
    <ligand>
        <name>FAD</name>
        <dbReference type="ChEBI" id="CHEBI:57692"/>
    </ligand>
</feature>
<evidence type="ECO:0000256" key="9">
    <source>
        <dbReference type="SAM" id="MobiDB-lite"/>
    </source>
</evidence>
<dbReference type="Pfam" id="PF00970">
    <property type="entry name" value="FAD_binding_6"/>
    <property type="match status" value="1"/>
</dbReference>
<evidence type="ECO:0000259" key="10">
    <source>
        <dbReference type="PROSITE" id="PS51384"/>
    </source>
</evidence>
<evidence type="ECO:0000313" key="12">
    <source>
        <dbReference type="EnsemblFungi" id="EJT74047"/>
    </source>
</evidence>
<keyword evidence="7" id="KW-0472">Membrane</keyword>
<protein>
    <recommendedName>
        <fullName evidence="10">FAD-binding FR-type domain-containing protein</fullName>
    </recommendedName>
</protein>
<keyword evidence="13" id="KW-1185">Reference proteome</keyword>
<dbReference type="InterPro" id="IPR017927">
    <property type="entry name" value="FAD-bd_FR_type"/>
</dbReference>
<dbReference type="PANTHER" id="PTHR19370:SF189">
    <property type="entry name" value="CYTOCHROME C MITOCHONDRIAL IMPORT FACTOR CYC2"/>
    <property type="match status" value="1"/>
</dbReference>
<dbReference type="GO" id="GO:0016491">
    <property type="term" value="F:oxidoreductase activity"/>
    <property type="evidence" value="ECO:0007669"/>
    <property type="project" value="UniProtKB-KW"/>
</dbReference>
<evidence type="ECO:0000313" key="11">
    <source>
        <dbReference type="EMBL" id="EJT74047.1"/>
    </source>
</evidence>
<dbReference type="FunCoup" id="J3P305">
    <property type="interactions" value="30"/>
</dbReference>
<feature type="binding site" evidence="8">
    <location>
        <position position="255"/>
    </location>
    <ligand>
        <name>FAD</name>
        <dbReference type="ChEBI" id="CHEBI:57692"/>
    </ligand>
</feature>
<keyword evidence="5 8" id="KW-0274">FAD</keyword>
<dbReference type="InterPro" id="IPR039261">
    <property type="entry name" value="FNR_nucleotide-bd"/>
</dbReference>
<dbReference type="STRING" id="644352.J3P305"/>
<reference evidence="12" key="5">
    <citation type="submission" date="2018-04" db="UniProtKB">
        <authorList>
            <consortium name="EnsemblFungi"/>
        </authorList>
    </citation>
    <scope>IDENTIFICATION</scope>
    <source>
        <strain evidence="12">R3-111a-1</strain>
    </source>
</reference>
<dbReference type="HOGENOM" id="CLU_003827_6_1_1"/>
<dbReference type="SUPFAM" id="SSF63380">
    <property type="entry name" value="Riboflavin synthase domain-like"/>
    <property type="match status" value="1"/>
</dbReference>